<name>A0A9W9WBY1_9EURO</name>
<reference evidence="3" key="1">
    <citation type="submission" date="2022-12" db="EMBL/GenBank/DDBJ databases">
        <authorList>
            <person name="Petersen C."/>
        </authorList>
    </citation>
    <scope>NUCLEOTIDE SEQUENCE</scope>
    <source>
        <strain evidence="3">IBT 29677</strain>
    </source>
</reference>
<dbReference type="Proteomes" id="UP001147747">
    <property type="component" value="Unassembled WGS sequence"/>
</dbReference>
<accession>A0A9W9WBY1</accession>
<keyword evidence="4" id="KW-1185">Reference proteome</keyword>
<gene>
    <name evidence="3" type="ORF">N7509_001357</name>
</gene>
<evidence type="ECO:0000256" key="2">
    <source>
        <dbReference type="SAM" id="Phobius"/>
    </source>
</evidence>
<protein>
    <submittedName>
        <fullName evidence="3">Uncharacterized protein</fullName>
    </submittedName>
</protein>
<feature type="coiled-coil region" evidence="1">
    <location>
        <begin position="21"/>
        <end position="76"/>
    </location>
</feature>
<keyword evidence="2" id="KW-0812">Transmembrane</keyword>
<evidence type="ECO:0000256" key="1">
    <source>
        <dbReference type="SAM" id="Coils"/>
    </source>
</evidence>
<keyword evidence="2" id="KW-0472">Membrane</keyword>
<reference evidence="3" key="2">
    <citation type="journal article" date="2023" name="IMA Fungus">
        <title>Comparative genomic study of the Penicillium genus elucidates a diverse pangenome and 15 lateral gene transfer events.</title>
        <authorList>
            <person name="Petersen C."/>
            <person name="Sorensen T."/>
            <person name="Nielsen M.R."/>
            <person name="Sondergaard T.E."/>
            <person name="Sorensen J.L."/>
            <person name="Fitzpatrick D.A."/>
            <person name="Frisvad J.C."/>
            <person name="Nielsen K.L."/>
        </authorList>
    </citation>
    <scope>NUCLEOTIDE SEQUENCE</scope>
    <source>
        <strain evidence="3">IBT 29677</strain>
    </source>
</reference>
<evidence type="ECO:0000313" key="4">
    <source>
        <dbReference type="Proteomes" id="UP001147747"/>
    </source>
</evidence>
<dbReference type="AlphaFoldDB" id="A0A9W9WBY1"/>
<dbReference type="EMBL" id="JAPZBU010000003">
    <property type="protein sequence ID" value="KAJ5414730.1"/>
    <property type="molecule type" value="Genomic_DNA"/>
</dbReference>
<dbReference type="GeneID" id="81364974"/>
<dbReference type="RefSeq" id="XP_056494576.1">
    <property type="nucleotide sequence ID" value="XM_056625994.1"/>
</dbReference>
<organism evidence="3 4">
    <name type="scientific">Penicillium cosmopolitanum</name>
    <dbReference type="NCBI Taxonomy" id="1131564"/>
    <lineage>
        <taxon>Eukaryota</taxon>
        <taxon>Fungi</taxon>
        <taxon>Dikarya</taxon>
        <taxon>Ascomycota</taxon>
        <taxon>Pezizomycotina</taxon>
        <taxon>Eurotiomycetes</taxon>
        <taxon>Eurotiomycetidae</taxon>
        <taxon>Eurotiales</taxon>
        <taxon>Aspergillaceae</taxon>
        <taxon>Penicillium</taxon>
    </lineage>
</organism>
<comment type="caution">
    <text evidence="3">The sequence shown here is derived from an EMBL/GenBank/DDBJ whole genome shotgun (WGS) entry which is preliminary data.</text>
</comment>
<proteinExistence type="predicted"/>
<sequence length="219" mass="24587">MEHPSPRPFDAMLEATDYSPLDSCQGMISSLETQIKTIRREQQVQANVIQQANNTNRELQLQLNMLQLQLDATHLKFLAEAQCPRPVLPAPEKFTGTIVKFNTWVAAIRAKLRIDAEAIGDAQAQFYYVYLNLGSRVQAVVLPQIEYAETSGNHDYNAIIHQLANLFEISNNGHEAEDGRSSYRTKVRDLAATTQTRNPLATAMCMAILVIGWIMVLWG</sequence>
<feature type="transmembrane region" description="Helical" evidence="2">
    <location>
        <begin position="200"/>
        <end position="218"/>
    </location>
</feature>
<keyword evidence="2" id="KW-1133">Transmembrane helix</keyword>
<keyword evidence="1" id="KW-0175">Coiled coil</keyword>
<dbReference type="OrthoDB" id="4365575at2759"/>
<evidence type="ECO:0000313" key="3">
    <source>
        <dbReference type="EMBL" id="KAJ5414730.1"/>
    </source>
</evidence>